<feature type="compositionally biased region" description="Polar residues" evidence="6">
    <location>
        <begin position="19"/>
        <end position="30"/>
    </location>
</feature>
<evidence type="ECO:0000313" key="9">
    <source>
        <dbReference type="Proteomes" id="UP001189122"/>
    </source>
</evidence>
<evidence type="ECO:0000256" key="4">
    <source>
        <dbReference type="ARBA" id="ARBA00022801"/>
    </source>
</evidence>
<dbReference type="PANTHER" id="PTHR22958:SF1">
    <property type="entry name" value="GLYCEROPHOSPHOCHOLINE PHOSPHODIESTERASE GPCPD1"/>
    <property type="match status" value="1"/>
</dbReference>
<evidence type="ECO:0000256" key="5">
    <source>
        <dbReference type="ARBA" id="ARBA00047512"/>
    </source>
</evidence>
<dbReference type="EMBL" id="LR743592">
    <property type="protein sequence ID" value="CAA2620251.1"/>
    <property type="molecule type" value="Genomic_DNA"/>
</dbReference>
<dbReference type="PANTHER" id="PTHR22958">
    <property type="entry name" value="GLYCEROPHOSPHORYL DIESTER PHOSPHODIESTERASE"/>
    <property type="match status" value="1"/>
</dbReference>
<dbReference type="GO" id="GO:0046475">
    <property type="term" value="P:glycerophospholipid catabolic process"/>
    <property type="evidence" value="ECO:0007669"/>
    <property type="project" value="TreeGrafter"/>
</dbReference>
<dbReference type="Proteomes" id="UP001189122">
    <property type="component" value="Unassembled WGS sequence"/>
</dbReference>
<gene>
    <name evidence="8" type="ORF">SI7747_05006420</name>
</gene>
<feature type="region of interest" description="Disordered" evidence="6">
    <location>
        <begin position="16"/>
        <end position="44"/>
    </location>
</feature>
<evidence type="ECO:0000256" key="6">
    <source>
        <dbReference type="SAM" id="MobiDB-lite"/>
    </source>
</evidence>
<feature type="domain" description="GP-PDE" evidence="7">
    <location>
        <begin position="45"/>
        <end position="317"/>
    </location>
</feature>
<dbReference type="PROSITE" id="PS51704">
    <property type="entry name" value="GP_PDE"/>
    <property type="match status" value="1"/>
</dbReference>
<name>A0A7I8IQ40_SPIIN</name>
<keyword evidence="4" id="KW-0378">Hydrolase</keyword>
<reference evidence="8 9" key="1">
    <citation type="submission" date="2019-12" db="EMBL/GenBank/DDBJ databases">
        <authorList>
            <person name="Scholz U."/>
            <person name="Mascher M."/>
            <person name="Fiebig A."/>
        </authorList>
    </citation>
    <scope>NUCLEOTIDE SEQUENCE</scope>
</reference>
<sequence length="353" mass="39384">MALKAVLVSDVPNLDHVSESPTTLRSSSRLPLNESARESSQSSKFTVIGHRGKGMNTLASPDPRLKIVKENTVLSFNEAGRFPVDFVEFDVQVTKDGCPVVFHDNFILTDEGKRVTDLHLENSFLTGPRKIRARRKMFSWNVEHDDPLCTLQEVFLKVHSRLGFNIELKFDDHVAYGEEELVQTLQTILRVVFELGNERPILFSSFHPDAAHLMRKLQSKYPVFFLTNGGNEAYSDERRNSLDEAIKHCVASQLHGIVSEVRGVFRNPSLIPRIKEFNLCLLTYGQLNNVAEAVYMQHLMGIDGVIVDLVQEITEAVSDFAGDGDDDSFQTDADGKQRPAPGPSSHSGSSPSC</sequence>
<evidence type="ECO:0000256" key="3">
    <source>
        <dbReference type="ARBA" id="ARBA00022798"/>
    </source>
</evidence>
<dbReference type="InterPro" id="IPR017946">
    <property type="entry name" value="PLC-like_Pdiesterase_TIM-brl"/>
</dbReference>
<evidence type="ECO:0000256" key="1">
    <source>
        <dbReference type="ARBA" id="ARBA00007277"/>
    </source>
</evidence>
<accession>A0A7I8IQ40</accession>
<comment type="similarity">
    <text evidence="1">Belongs to the glycerophosphoryl diester phosphodiesterase family.</text>
</comment>
<dbReference type="InterPro" id="IPR030395">
    <property type="entry name" value="GP_PDE_dom"/>
</dbReference>
<dbReference type="Pfam" id="PF03009">
    <property type="entry name" value="GDPD"/>
    <property type="match status" value="1"/>
</dbReference>
<dbReference type="FunFam" id="3.20.20.190:FF:000034">
    <property type="entry name" value="Glycerophosphodiester phosphodiesterase GDPD2"/>
    <property type="match status" value="1"/>
</dbReference>
<organism evidence="8">
    <name type="scientific">Spirodela intermedia</name>
    <name type="common">Intermediate duckweed</name>
    <dbReference type="NCBI Taxonomy" id="51605"/>
    <lineage>
        <taxon>Eukaryota</taxon>
        <taxon>Viridiplantae</taxon>
        <taxon>Streptophyta</taxon>
        <taxon>Embryophyta</taxon>
        <taxon>Tracheophyta</taxon>
        <taxon>Spermatophyta</taxon>
        <taxon>Magnoliopsida</taxon>
        <taxon>Liliopsida</taxon>
        <taxon>Araceae</taxon>
        <taxon>Lemnoideae</taxon>
        <taxon>Spirodela</taxon>
    </lineage>
</organism>
<dbReference type="Gene3D" id="3.20.20.190">
    <property type="entry name" value="Phosphatidylinositol (PI) phosphodiesterase"/>
    <property type="match status" value="1"/>
</dbReference>
<protein>
    <recommendedName>
        <fullName evidence="2">glycerophosphodiester phosphodiesterase</fullName>
        <ecNumber evidence="2">3.1.4.46</ecNumber>
    </recommendedName>
</protein>
<feature type="region of interest" description="Disordered" evidence="6">
    <location>
        <begin position="319"/>
        <end position="353"/>
    </location>
</feature>
<dbReference type="InterPro" id="IPR051578">
    <property type="entry name" value="GDPD"/>
</dbReference>
<dbReference type="GO" id="GO:0006071">
    <property type="term" value="P:glycerol metabolic process"/>
    <property type="evidence" value="ECO:0007669"/>
    <property type="project" value="UniProtKB-KW"/>
</dbReference>
<evidence type="ECO:0000259" key="7">
    <source>
        <dbReference type="PROSITE" id="PS51704"/>
    </source>
</evidence>
<evidence type="ECO:0000313" key="8">
    <source>
        <dbReference type="EMBL" id="CAA2620251.1"/>
    </source>
</evidence>
<keyword evidence="3" id="KW-0319">Glycerol metabolism</keyword>
<dbReference type="AlphaFoldDB" id="A0A7I8IQ40"/>
<dbReference type="EC" id="3.1.4.46" evidence="2"/>
<dbReference type="GO" id="GO:0008889">
    <property type="term" value="F:glycerophosphodiester phosphodiesterase activity"/>
    <property type="evidence" value="ECO:0007669"/>
    <property type="project" value="UniProtKB-EC"/>
</dbReference>
<dbReference type="EMBL" id="CACRZD030000005">
    <property type="protein sequence ID" value="CAA6660000.1"/>
    <property type="molecule type" value="Genomic_DNA"/>
</dbReference>
<feature type="compositionally biased region" description="Low complexity" evidence="6">
    <location>
        <begin position="343"/>
        <end position="353"/>
    </location>
</feature>
<comment type="catalytic activity">
    <reaction evidence="5">
        <text>a sn-glycero-3-phosphodiester + H2O = an alcohol + sn-glycerol 3-phosphate + H(+)</text>
        <dbReference type="Rhea" id="RHEA:12969"/>
        <dbReference type="ChEBI" id="CHEBI:15377"/>
        <dbReference type="ChEBI" id="CHEBI:15378"/>
        <dbReference type="ChEBI" id="CHEBI:30879"/>
        <dbReference type="ChEBI" id="CHEBI:57597"/>
        <dbReference type="ChEBI" id="CHEBI:83408"/>
        <dbReference type="EC" id="3.1.4.46"/>
    </reaction>
</comment>
<dbReference type="SUPFAM" id="SSF51695">
    <property type="entry name" value="PLC-like phosphodiesterases"/>
    <property type="match status" value="1"/>
</dbReference>
<evidence type="ECO:0000256" key="2">
    <source>
        <dbReference type="ARBA" id="ARBA00012247"/>
    </source>
</evidence>
<proteinExistence type="inferred from homology"/>
<keyword evidence="9" id="KW-1185">Reference proteome</keyword>